<proteinExistence type="inferred from homology"/>
<protein>
    <recommendedName>
        <fullName evidence="3 8">Flagellar P-ring protein</fullName>
    </recommendedName>
    <alternativeName>
        <fullName evidence="7 8">Basal body P-ring protein</fullName>
    </alternativeName>
</protein>
<keyword evidence="4 8" id="KW-0732">Signal</keyword>
<comment type="similarity">
    <text evidence="8">Belongs to the FlgI family.</text>
</comment>
<dbReference type="PANTHER" id="PTHR30381">
    <property type="entry name" value="FLAGELLAR P-RING PERIPLASMIC PROTEIN FLGI"/>
    <property type="match status" value="1"/>
</dbReference>
<keyword evidence="9" id="KW-0966">Cell projection</keyword>
<reference evidence="10" key="1">
    <citation type="journal article" date="2019" name="Int. J. Syst. Evol. Microbiol.">
        <title>The Global Catalogue of Microorganisms (GCM) 10K type strain sequencing project: providing services to taxonomists for standard genome sequencing and annotation.</title>
        <authorList>
            <consortium name="The Broad Institute Genomics Platform"/>
            <consortium name="The Broad Institute Genome Sequencing Center for Infectious Disease"/>
            <person name="Wu L."/>
            <person name="Ma J."/>
        </authorList>
    </citation>
    <scope>NUCLEOTIDE SEQUENCE [LARGE SCALE GENOMIC DNA]</scope>
    <source>
        <strain evidence="10">KCTC 62192</strain>
    </source>
</reference>
<evidence type="ECO:0000313" key="9">
    <source>
        <dbReference type="EMBL" id="MFC2970555.1"/>
    </source>
</evidence>
<evidence type="ECO:0000256" key="3">
    <source>
        <dbReference type="ARBA" id="ARBA00019515"/>
    </source>
</evidence>
<feature type="signal peptide" evidence="8">
    <location>
        <begin position="1"/>
        <end position="22"/>
    </location>
</feature>
<sequence length="371" mass="38504" precursor="true">MTVAAYRACLAALMLAIGLVLAGPAAAVVRIKDIASFEGVRDNQLVGYGLVVGLNGTGDKLANSPFTRKSIEGMLERLGVGNLSDDKLKTQNTAAVMVTAKLPPFARRGSTIDLTVSSLGDASSLRGGTLIVTPLSGADGEIYAVGQGPISVSGYSAQGNAASIVEGVPTVARVVNGATVEREIAFDLNSLNSVRLALHTPDFTTAERVQKAINDELGHGTAKVLDPGTVEVARRGKYDVPTMMAAIENLEVAPDSVAKVVIDAKTGTIVIGAHVRIDKVAISQGGLTVKVRESYQVSQPRPISIGKTVVVPKSDVKVEEKNTKFTVLQGDVSLQDLVDGLNAIGVGARQTIAILQAIKAAGALHADLQII</sequence>
<evidence type="ECO:0000256" key="8">
    <source>
        <dbReference type="HAMAP-Rule" id="MF_00416"/>
    </source>
</evidence>
<gene>
    <name evidence="8" type="primary">flgI</name>
    <name evidence="9" type="ORF">ACFOES_20855</name>
</gene>
<comment type="caution">
    <text evidence="9">The sequence shown here is derived from an EMBL/GenBank/DDBJ whole genome shotgun (WGS) entry which is preliminary data.</text>
</comment>
<dbReference type="EMBL" id="JBHRSK010000026">
    <property type="protein sequence ID" value="MFC2970555.1"/>
    <property type="molecule type" value="Genomic_DNA"/>
</dbReference>
<dbReference type="RefSeq" id="WP_377835627.1">
    <property type="nucleotide sequence ID" value="NZ_JBHRSK010000026.1"/>
</dbReference>
<keyword evidence="9" id="KW-0282">Flagellum</keyword>
<name>A0ABV7AP01_9RHOB</name>
<evidence type="ECO:0000256" key="5">
    <source>
        <dbReference type="ARBA" id="ARBA00022764"/>
    </source>
</evidence>
<dbReference type="HAMAP" id="MF_00416">
    <property type="entry name" value="FlgI"/>
    <property type="match status" value="1"/>
</dbReference>
<keyword evidence="10" id="KW-1185">Reference proteome</keyword>
<evidence type="ECO:0000313" key="10">
    <source>
        <dbReference type="Proteomes" id="UP001595443"/>
    </source>
</evidence>
<keyword evidence="9" id="KW-0969">Cilium</keyword>
<comment type="function">
    <text evidence="1 8">Assembles around the rod to form the L-ring and probably protects the motor/basal body from shearing forces during rotation.</text>
</comment>
<dbReference type="NCBIfam" id="NF003676">
    <property type="entry name" value="PRK05303.1"/>
    <property type="match status" value="1"/>
</dbReference>
<dbReference type="PRINTS" id="PR01010">
    <property type="entry name" value="FLGPRINGFLGI"/>
</dbReference>
<keyword evidence="5" id="KW-0574">Periplasm</keyword>
<dbReference type="PANTHER" id="PTHR30381:SF0">
    <property type="entry name" value="FLAGELLAR P-RING PROTEIN"/>
    <property type="match status" value="1"/>
</dbReference>
<keyword evidence="6 8" id="KW-0975">Bacterial flagellum</keyword>
<comment type="subunit">
    <text evidence="8">The basal body constitutes a major portion of the flagellar organelle and consists of four rings (L,P,S, and M) mounted on a central rod.</text>
</comment>
<evidence type="ECO:0000256" key="1">
    <source>
        <dbReference type="ARBA" id="ARBA00002591"/>
    </source>
</evidence>
<evidence type="ECO:0000256" key="7">
    <source>
        <dbReference type="ARBA" id="ARBA00032344"/>
    </source>
</evidence>
<dbReference type="InterPro" id="IPR001782">
    <property type="entry name" value="Flag_FlgI"/>
</dbReference>
<organism evidence="9 10">
    <name type="scientific">Acidimangrovimonas pyrenivorans</name>
    <dbReference type="NCBI Taxonomy" id="2030798"/>
    <lineage>
        <taxon>Bacteria</taxon>
        <taxon>Pseudomonadati</taxon>
        <taxon>Pseudomonadota</taxon>
        <taxon>Alphaproteobacteria</taxon>
        <taxon>Rhodobacterales</taxon>
        <taxon>Paracoccaceae</taxon>
        <taxon>Acidimangrovimonas</taxon>
    </lineage>
</organism>
<evidence type="ECO:0000256" key="4">
    <source>
        <dbReference type="ARBA" id="ARBA00022729"/>
    </source>
</evidence>
<dbReference type="Proteomes" id="UP001595443">
    <property type="component" value="Unassembled WGS sequence"/>
</dbReference>
<accession>A0ABV7AP01</accession>
<dbReference type="Pfam" id="PF02119">
    <property type="entry name" value="FlgI"/>
    <property type="match status" value="1"/>
</dbReference>
<evidence type="ECO:0000256" key="6">
    <source>
        <dbReference type="ARBA" id="ARBA00023143"/>
    </source>
</evidence>
<feature type="chain" id="PRO_5044903168" description="Flagellar P-ring protein" evidence="8">
    <location>
        <begin position="23"/>
        <end position="371"/>
    </location>
</feature>
<evidence type="ECO:0000256" key="2">
    <source>
        <dbReference type="ARBA" id="ARBA00004117"/>
    </source>
</evidence>
<comment type="subcellular location">
    <subcellularLocation>
        <location evidence="2 8">Bacterial flagellum basal body</location>
    </subcellularLocation>
</comment>